<feature type="compositionally biased region" description="Polar residues" evidence="5">
    <location>
        <begin position="582"/>
        <end position="594"/>
    </location>
</feature>
<dbReference type="Gene3D" id="3.30.470.160">
    <property type="entry name" value="Inositol polyphosphate kinase"/>
    <property type="match status" value="1"/>
</dbReference>
<feature type="region of interest" description="Disordered" evidence="5">
    <location>
        <begin position="527"/>
        <end position="594"/>
    </location>
</feature>
<gene>
    <name evidence="6" type="ORF">KLDO_g624</name>
</gene>
<dbReference type="InterPro" id="IPR038286">
    <property type="entry name" value="IPK_sf"/>
</dbReference>
<dbReference type="GO" id="GO:0005634">
    <property type="term" value="C:nucleus"/>
    <property type="evidence" value="ECO:0007669"/>
    <property type="project" value="TreeGrafter"/>
</dbReference>
<dbReference type="AlphaFoldDB" id="A0A0A8L294"/>
<feature type="region of interest" description="Disordered" evidence="5">
    <location>
        <begin position="611"/>
        <end position="630"/>
    </location>
</feature>
<evidence type="ECO:0000256" key="4">
    <source>
        <dbReference type="RuleBase" id="RU363090"/>
    </source>
</evidence>
<dbReference type="GO" id="GO:0046854">
    <property type="term" value="P:phosphatidylinositol phosphate biosynthetic process"/>
    <property type="evidence" value="ECO:0007669"/>
    <property type="project" value="TreeGrafter"/>
</dbReference>
<feature type="compositionally biased region" description="Basic and acidic residues" evidence="5">
    <location>
        <begin position="41"/>
        <end position="67"/>
    </location>
</feature>
<dbReference type="GO" id="GO:0005737">
    <property type="term" value="C:cytoplasm"/>
    <property type="evidence" value="ECO:0007669"/>
    <property type="project" value="TreeGrafter"/>
</dbReference>
<dbReference type="PANTHER" id="PTHR12400:SF21">
    <property type="entry name" value="KINASE"/>
    <property type="match status" value="1"/>
</dbReference>
<sequence>MEEEVNGLQPQPVPVQVQVQRHVATESSVPQKAKTTLVAAHLEDLSIDDHSNKQRHNLPEESDRGPEHEEEEEQQQQQQQQRHSEKKKKNSVIHGRKAANYLRVFDDKDAGVSMSEQKLRSFSSGGLGLGSNPNLNVDLNSGHNKIPQGSKSFMKVSVDQRPVLKGSRSAAAEGAREVDTFQDFRENPLEPQTSASAIYLTDEDQNVLSSLNDISIIDEKDKTNVTLFGSDVVVPPIHIGAARNQKDESYTRRTSRTRSVMEEPVSNQQRHSERFDNEKSSKAVPPKNIPDESAIADDDDDDVEEHGNFPLAVELKPFTNKVGGHTAIFKFSERAVCKALVNTENNWYETIEREHQELLQFMPRYIGVLNVRQHFHTKEDFLEELDINSSKYKAKGNASNDTAFGGNTNCKNYRKDNDQCRHSCNRIASPPNSSRMEGIKEEVAPLPEVVLDDNKHIIPNSLFQQYSSSRSTSNSPSSAPIDSFLSSHSFDDSGVSKSNFNLGSGSTTVNTKLQELVVKEAFMGRRISGSCHSPRSSRTRAGSSSSLKDCKQSRSSSSSSNKKLKGLPHEQYPRRSSLKRSAVSTNNVLDALPSNSEDYDDVMFKLDEDVRESGTKTPEEQQDAFGHESVSVEETSHTIVSKFILLEDLTRKLKCPSVLDLKMGTRQYGVDAKRTKQLSQREKCKKTTSRRLGVRVCGLKIWDKRENYYITRDKYYGRRVKVGWQFSRVLARFLYDGESTRSIVKQIPILIQQLDTLYTEITRLKSYRLYGSSLLLFYDGDNPQNKRSRVKVNIIDFARCVTDHDMENSLDRFKIAPHFPNKEDQGFLRGVKSLKFYLLRLWKFLTSDAAIVQDGEQLAQFLEENSEKLSSGWDWLDEFDKEDDNEASNAQSPLRVKWRKYELIFDVEPRYLDDEVSD</sequence>
<feature type="compositionally biased region" description="Low complexity" evidence="5">
    <location>
        <begin position="533"/>
        <end position="561"/>
    </location>
</feature>
<accession>A0A0A8L294</accession>
<protein>
    <recommendedName>
        <fullName evidence="4">Kinase</fullName>
        <ecNumber evidence="4">2.7.-.-</ecNumber>
    </recommendedName>
</protein>
<evidence type="ECO:0000313" key="7">
    <source>
        <dbReference type="Proteomes" id="UP000031516"/>
    </source>
</evidence>
<dbReference type="SUPFAM" id="SSF56104">
    <property type="entry name" value="SAICAR synthase-like"/>
    <property type="match status" value="1"/>
</dbReference>
<keyword evidence="7" id="KW-1185">Reference proteome</keyword>
<comment type="caution">
    <text evidence="6">The sequence shown here is derived from an EMBL/GenBank/DDBJ whole genome shotgun (WGS) entry which is preliminary data.</text>
</comment>
<evidence type="ECO:0000313" key="6">
    <source>
        <dbReference type="EMBL" id="CDO92304.1"/>
    </source>
</evidence>
<organism evidence="6 7">
    <name type="scientific">Kluyveromyces dobzhanskii CBS 2104</name>
    <dbReference type="NCBI Taxonomy" id="1427455"/>
    <lineage>
        <taxon>Eukaryota</taxon>
        <taxon>Fungi</taxon>
        <taxon>Dikarya</taxon>
        <taxon>Ascomycota</taxon>
        <taxon>Saccharomycotina</taxon>
        <taxon>Saccharomycetes</taxon>
        <taxon>Saccharomycetales</taxon>
        <taxon>Saccharomycetaceae</taxon>
        <taxon>Kluyveromyces</taxon>
    </lineage>
</organism>
<dbReference type="GO" id="GO:0032958">
    <property type="term" value="P:inositol phosphate biosynthetic process"/>
    <property type="evidence" value="ECO:0007669"/>
    <property type="project" value="InterPro"/>
</dbReference>
<feature type="compositionally biased region" description="Polar residues" evidence="5">
    <location>
        <begin position="25"/>
        <end position="34"/>
    </location>
</feature>
<dbReference type="GO" id="GO:0008440">
    <property type="term" value="F:inositol-1,4,5-trisphosphate 3-kinase activity"/>
    <property type="evidence" value="ECO:0007669"/>
    <property type="project" value="TreeGrafter"/>
</dbReference>
<feature type="region of interest" description="Disordered" evidence="5">
    <location>
        <begin position="243"/>
        <end position="299"/>
    </location>
</feature>
<dbReference type="InterPro" id="IPR005522">
    <property type="entry name" value="IPK"/>
</dbReference>
<dbReference type="EMBL" id="CCBQ010000012">
    <property type="protein sequence ID" value="CDO92304.1"/>
    <property type="molecule type" value="Genomic_DNA"/>
</dbReference>
<evidence type="ECO:0000256" key="1">
    <source>
        <dbReference type="ARBA" id="ARBA00007374"/>
    </source>
</evidence>
<reference evidence="6 7" key="1">
    <citation type="submission" date="2014-03" db="EMBL/GenBank/DDBJ databases">
        <title>The genome of Kluyveromyces dobzhanskii.</title>
        <authorList>
            <person name="Nystedt B."/>
            <person name="Astrom S."/>
        </authorList>
    </citation>
    <scope>NUCLEOTIDE SEQUENCE [LARGE SCALE GENOMIC DNA]</scope>
    <source>
        <strain evidence="6 7">CBS 2104</strain>
    </source>
</reference>
<feature type="compositionally biased region" description="Basic and acidic residues" evidence="5">
    <location>
        <begin position="270"/>
        <end position="281"/>
    </location>
</feature>
<keyword evidence="3 4" id="KW-0418">Kinase</keyword>
<dbReference type="Pfam" id="PF03770">
    <property type="entry name" value="IPK"/>
    <property type="match status" value="1"/>
</dbReference>
<dbReference type="OrthoDB" id="2573163at2759"/>
<comment type="similarity">
    <text evidence="1 4">Belongs to the inositol phosphokinase (IPK) family.</text>
</comment>
<feature type="region of interest" description="Disordered" evidence="5">
    <location>
        <begin position="21"/>
        <end position="95"/>
    </location>
</feature>
<dbReference type="Proteomes" id="UP000031516">
    <property type="component" value="Unassembled WGS sequence"/>
</dbReference>
<evidence type="ECO:0000256" key="3">
    <source>
        <dbReference type="ARBA" id="ARBA00022777"/>
    </source>
</evidence>
<name>A0A0A8L294_9SACH</name>
<feature type="compositionally biased region" description="Basic residues" evidence="5">
    <location>
        <begin position="84"/>
        <end position="95"/>
    </location>
</feature>
<dbReference type="GO" id="GO:0000824">
    <property type="term" value="F:inositol-1,4,5,6-tetrakisphosphate 3-kinase activity"/>
    <property type="evidence" value="ECO:0007669"/>
    <property type="project" value="TreeGrafter"/>
</dbReference>
<proteinExistence type="inferred from homology"/>
<dbReference type="PANTHER" id="PTHR12400">
    <property type="entry name" value="INOSITOL POLYPHOSPHATE KINASE"/>
    <property type="match status" value="1"/>
</dbReference>
<evidence type="ECO:0000256" key="2">
    <source>
        <dbReference type="ARBA" id="ARBA00022679"/>
    </source>
</evidence>
<evidence type="ECO:0000256" key="5">
    <source>
        <dbReference type="SAM" id="MobiDB-lite"/>
    </source>
</evidence>
<keyword evidence="2 4" id="KW-0808">Transferase</keyword>
<dbReference type="EC" id="2.7.-.-" evidence="4"/>